<feature type="transmembrane region" description="Helical" evidence="2">
    <location>
        <begin position="87"/>
        <end position="105"/>
    </location>
</feature>
<dbReference type="OrthoDB" id="5244221at2"/>
<dbReference type="AlphaFoldDB" id="M0QJW1"/>
<keyword evidence="4" id="KW-1185">Reference proteome</keyword>
<gene>
    <name evidence="3" type="ORF">GS4_19_00800</name>
</gene>
<keyword evidence="2" id="KW-1133">Transmembrane helix</keyword>
<name>M0QJW1_9ACTN</name>
<feature type="region of interest" description="Disordered" evidence="1">
    <location>
        <begin position="1"/>
        <end position="22"/>
    </location>
</feature>
<evidence type="ECO:0000256" key="2">
    <source>
        <dbReference type="SAM" id="Phobius"/>
    </source>
</evidence>
<dbReference type="eggNOG" id="ENOG5031MNQ">
    <property type="taxonomic scope" value="Bacteria"/>
</dbReference>
<feature type="transmembrane region" description="Helical" evidence="2">
    <location>
        <begin position="111"/>
        <end position="137"/>
    </location>
</feature>
<feature type="transmembrane region" description="Helical" evidence="2">
    <location>
        <begin position="190"/>
        <end position="214"/>
    </location>
</feature>
<evidence type="ECO:0000313" key="3">
    <source>
        <dbReference type="EMBL" id="GAC68890.1"/>
    </source>
</evidence>
<evidence type="ECO:0000256" key="1">
    <source>
        <dbReference type="SAM" id="MobiDB-lite"/>
    </source>
</evidence>
<protein>
    <recommendedName>
        <fullName evidence="5">DUF3159 domain-containing protein</fullName>
    </recommendedName>
</protein>
<feature type="transmembrane region" description="Helical" evidence="2">
    <location>
        <begin position="57"/>
        <end position="80"/>
    </location>
</feature>
<dbReference type="PIRSF" id="PIRSF010219">
    <property type="entry name" value="UCP010219"/>
    <property type="match status" value="1"/>
</dbReference>
<keyword evidence="2" id="KW-0812">Transmembrane</keyword>
<dbReference type="Pfam" id="PF11361">
    <property type="entry name" value="DUF3159"/>
    <property type="match status" value="1"/>
</dbReference>
<dbReference type="RefSeq" id="WP_007621419.1">
    <property type="nucleotide sequence ID" value="NZ_BANX01000019.1"/>
</dbReference>
<organism evidence="3 4">
    <name type="scientific">Gordonia soli NBRC 108243</name>
    <dbReference type="NCBI Taxonomy" id="1223545"/>
    <lineage>
        <taxon>Bacteria</taxon>
        <taxon>Bacillati</taxon>
        <taxon>Actinomycetota</taxon>
        <taxon>Actinomycetes</taxon>
        <taxon>Mycobacteriales</taxon>
        <taxon>Gordoniaceae</taxon>
        <taxon>Gordonia</taxon>
    </lineage>
</organism>
<comment type="caution">
    <text evidence="3">The sequence shown here is derived from an EMBL/GenBank/DDBJ whole genome shotgun (WGS) entry which is preliminary data.</text>
</comment>
<evidence type="ECO:0000313" key="4">
    <source>
        <dbReference type="Proteomes" id="UP000011666"/>
    </source>
</evidence>
<reference evidence="3 4" key="1">
    <citation type="submission" date="2013-01" db="EMBL/GenBank/DDBJ databases">
        <title>Whole genome shotgun sequence of Gordonia soli NBRC 108243.</title>
        <authorList>
            <person name="Isaki-Nakamura S."/>
            <person name="Hosoyama A."/>
            <person name="Tsuchikane K."/>
            <person name="Ando Y."/>
            <person name="Baba S."/>
            <person name="Ohji S."/>
            <person name="Hamada M."/>
            <person name="Tamura T."/>
            <person name="Yamazoe A."/>
            <person name="Yamazaki S."/>
            <person name="Fujita N."/>
        </authorList>
    </citation>
    <scope>NUCLEOTIDE SEQUENCE [LARGE SCALE GENOMIC DNA]</scope>
    <source>
        <strain evidence="3 4">NBRC 108243</strain>
    </source>
</reference>
<dbReference type="STRING" id="1223545.GS4_19_00800"/>
<dbReference type="EMBL" id="BANX01000019">
    <property type="protein sequence ID" value="GAC68890.1"/>
    <property type="molecule type" value="Genomic_DNA"/>
</dbReference>
<keyword evidence="2" id="KW-0472">Membrane</keyword>
<dbReference type="Proteomes" id="UP000011666">
    <property type="component" value="Unassembled WGS sequence"/>
</dbReference>
<proteinExistence type="predicted"/>
<dbReference type="InterPro" id="IPR016566">
    <property type="entry name" value="UCP010219"/>
</dbReference>
<accession>M0QJW1</accession>
<sequence length="229" mass="24776">MAQTTDQPGPLDPEDSHSDGHAEADEHLPTVLEQMGGVSGLIYSTVPVVVFVPVNSLWGLTAAIIAALATAVVILVVRLIRHEPVTPALAGLFGVAICVFIAYRTGSAKGYFLFGIWTTLLYAGVFVFSIVIRWPLIGVAWNLVNGAGSAWRRDRRTLIAYDLATAFWALVFGARYITQSQLYDHDQTGWLAFARIAMGWPLTAVAVLATVLLVRRAARRSEIEPTAAA</sequence>
<evidence type="ECO:0008006" key="5">
    <source>
        <dbReference type="Google" id="ProtNLM"/>
    </source>
</evidence>
<feature type="transmembrane region" description="Helical" evidence="2">
    <location>
        <begin position="158"/>
        <end position="178"/>
    </location>
</feature>